<evidence type="ECO:0000256" key="2">
    <source>
        <dbReference type="ARBA" id="ARBA00006301"/>
    </source>
</evidence>
<evidence type="ECO:0000256" key="5">
    <source>
        <dbReference type="ARBA" id="ARBA00022679"/>
    </source>
</evidence>
<keyword evidence="3 8" id="KW-0698">rRNA processing</keyword>
<comment type="similarity">
    <text evidence="2 8">Belongs to the methyltransferase superfamily. RRP8 family.</text>
</comment>
<keyword evidence="11" id="KW-1185">Reference proteome</keyword>
<dbReference type="GO" id="GO:0042273">
    <property type="term" value="P:ribosomal large subunit biogenesis"/>
    <property type="evidence" value="ECO:0007669"/>
    <property type="project" value="TreeGrafter"/>
</dbReference>
<dbReference type="EC" id="2.1.1.-" evidence="8"/>
<protein>
    <recommendedName>
        <fullName evidence="8">Ribosomal RNA-processing protein 8</fullName>
        <ecNumber evidence="8">2.1.1.-</ecNumber>
    </recommendedName>
</protein>
<feature type="region of interest" description="Disordered" evidence="9">
    <location>
        <begin position="40"/>
        <end position="317"/>
    </location>
</feature>
<comment type="subcellular location">
    <subcellularLocation>
        <location evidence="1 8">Nucleus</location>
        <location evidence="1 8">Nucleolus</location>
    </subcellularLocation>
</comment>
<dbReference type="GO" id="GO:0005730">
    <property type="term" value="C:nucleolus"/>
    <property type="evidence" value="ECO:0007669"/>
    <property type="project" value="UniProtKB-SubCell"/>
</dbReference>
<dbReference type="InterPro" id="IPR042036">
    <property type="entry name" value="RRP8_N"/>
</dbReference>
<evidence type="ECO:0000256" key="6">
    <source>
        <dbReference type="ARBA" id="ARBA00022691"/>
    </source>
</evidence>
<dbReference type="PANTHER" id="PTHR12787">
    <property type="entry name" value="RIBOSOMAL RNA-PROCESSING PROTEIN 8"/>
    <property type="match status" value="1"/>
</dbReference>
<feature type="compositionally biased region" description="Low complexity" evidence="9">
    <location>
        <begin position="71"/>
        <end position="90"/>
    </location>
</feature>
<feature type="compositionally biased region" description="Basic and acidic residues" evidence="9">
    <location>
        <begin position="296"/>
        <end position="305"/>
    </location>
</feature>
<dbReference type="EMBL" id="CCYA01000233">
    <property type="protein sequence ID" value="CEH13914.1"/>
    <property type="molecule type" value="Genomic_DNA"/>
</dbReference>
<name>A0A0N7L9I9_9BASI</name>
<feature type="compositionally biased region" description="Basic and acidic residues" evidence="9">
    <location>
        <begin position="488"/>
        <end position="498"/>
    </location>
</feature>
<feature type="compositionally biased region" description="Polar residues" evidence="9">
    <location>
        <begin position="197"/>
        <end position="206"/>
    </location>
</feature>
<keyword evidence="6 8" id="KW-0949">S-adenosyl-L-methionine</keyword>
<dbReference type="Gene3D" id="1.10.10.2150">
    <property type="entry name" value="Ribosomal RNA-processing protein 8, N-terminal domain"/>
    <property type="match status" value="1"/>
</dbReference>
<evidence type="ECO:0000313" key="10">
    <source>
        <dbReference type="EMBL" id="CEH13914.1"/>
    </source>
</evidence>
<feature type="compositionally biased region" description="Basic and acidic residues" evidence="9">
    <location>
        <begin position="170"/>
        <end position="185"/>
    </location>
</feature>
<proteinExistence type="inferred from homology"/>
<keyword evidence="4 8" id="KW-0489">Methyltransferase</keyword>
<dbReference type="InterPro" id="IPR007823">
    <property type="entry name" value="RRP8"/>
</dbReference>
<dbReference type="Pfam" id="PF05148">
    <property type="entry name" value="Methyltransf_8"/>
    <property type="match status" value="2"/>
</dbReference>
<feature type="compositionally biased region" description="Low complexity" evidence="9">
    <location>
        <begin position="213"/>
        <end position="228"/>
    </location>
</feature>
<dbReference type="Proteomes" id="UP000054845">
    <property type="component" value="Unassembled WGS sequence"/>
</dbReference>
<dbReference type="SUPFAM" id="SSF53335">
    <property type="entry name" value="S-adenosyl-L-methionine-dependent methyltransferases"/>
    <property type="match status" value="1"/>
</dbReference>
<feature type="compositionally biased region" description="Low complexity" evidence="9">
    <location>
        <begin position="98"/>
        <end position="107"/>
    </location>
</feature>
<dbReference type="GO" id="GO:0016433">
    <property type="term" value="F:rRNA (adenine) methyltransferase activity"/>
    <property type="evidence" value="ECO:0007669"/>
    <property type="project" value="TreeGrafter"/>
</dbReference>
<feature type="compositionally biased region" description="Basic residues" evidence="9">
    <location>
        <begin position="499"/>
        <end position="508"/>
    </location>
</feature>
<dbReference type="InterPro" id="IPR029063">
    <property type="entry name" value="SAM-dependent_MTases_sf"/>
</dbReference>
<evidence type="ECO:0000256" key="7">
    <source>
        <dbReference type="ARBA" id="ARBA00023242"/>
    </source>
</evidence>
<sequence>MSSFNSGNGIDTSAMDLAALSSQLSASRAAVADRIMAQMQAASLASSALEQPSKKRKKDSETSSSGPRPPTLGLGAALPPAGTSALGAGPNRSDNRLKGALTGGARARGAKRDREAQLAEDRRAADEARKAQEKQEEEERTDGRSANVKKRKDRQDPFAQITAASSVKGAKAERAQATVKEDHSGKSVGSQDGAATRASSATQNTRDIGLNKAADLAGAQAAERAASAGMGRKAQKKARIEARKRVLQEAGVESGETSGSKGTGISGPHAADEGSGKLETMFGTADAASGSLNESTKVDRRDKETNGALSDGAPTSYLTPLQSSAAAQLAGARFRSINEALYTSSGAEAVSLAKEDSTRMQEYHRGFRSQTQSWPLIPVDAVVKILCTAKIATSSCAGKHVRNPVVVDLGAGEAPLAKALAKLSNEAHQTSGPAPVAASKKKLTNFYGHTWSVLSFDLDTSPDGWVVGANVAQHVPLPGAHHLAEDREGVQDHGDIQSKGKKGQKGTRRANPEIVDVVVFCLALMGTDWMGMILEAHRILQEGGDLIIAEVSSRHTSIEDFTDLIREAGFELKKSDSSNTHFSLFEFCKIERPTQNSPKNRKELAEWRDKLCEKGRRVLKPCLYKRR</sequence>
<feature type="compositionally biased region" description="Low complexity" evidence="9">
    <location>
        <begin position="40"/>
        <end position="49"/>
    </location>
</feature>
<comment type="function">
    <text evidence="8">S-adenosyl-L-methionine-dependent methyltransferase that specifically methylates the N(1) position of adenine in helix 25.1 in 25S rRNA. Required both for ribosomal 40S and 60S subunits biogenesis. Required for efficient pre-rRNA cleavage at site A2.</text>
</comment>
<dbReference type="AlphaFoldDB" id="A0A0N7L9I9"/>
<evidence type="ECO:0000256" key="1">
    <source>
        <dbReference type="ARBA" id="ARBA00004604"/>
    </source>
</evidence>
<keyword evidence="7 8" id="KW-0539">Nucleus</keyword>
<evidence type="ECO:0000256" key="3">
    <source>
        <dbReference type="ARBA" id="ARBA00022552"/>
    </source>
</evidence>
<dbReference type="Gene3D" id="3.40.50.150">
    <property type="entry name" value="Vaccinia Virus protein VP39"/>
    <property type="match status" value="1"/>
</dbReference>
<evidence type="ECO:0000256" key="8">
    <source>
        <dbReference type="RuleBase" id="RU365074"/>
    </source>
</evidence>
<feature type="compositionally biased region" description="Basic and acidic residues" evidence="9">
    <location>
        <begin position="110"/>
        <end position="134"/>
    </location>
</feature>
<accession>A0A0N7L9I9</accession>
<feature type="region of interest" description="Disordered" evidence="9">
    <location>
        <begin position="488"/>
        <end position="508"/>
    </location>
</feature>
<dbReference type="PANTHER" id="PTHR12787:SF0">
    <property type="entry name" value="RIBOSOMAL RNA-PROCESSING PROTEIN 8"/>
    <property type="match status" value="1"/>
</dbReference>
<evidence type="ECO:0000256" key="4">
    <source>
        <dbReference type="ARBA" id="ARBA00022603"/>
    </source>
</evidence>
<evidence type="ECO:0000256" key="9">
    <source>
        <dbReference type="SAM" id="MobiDB-lite"/>
    </source>
</evidence>
<keyword evidence="5 8" id="KW-0808">Transferase</keyword>
<dbReference type="STRING" id="401625.A0A0N7L9I9"/>
<feature type="compositionally biased region" description="Basic and acidic residues" evidence="9">
    <location>
        <begin position="238"/>
        <end position="247"/>
    </location>
</feature>
<reference evidence="10 11" key="1">
    <citation type="submission" date="2014-09" db="EMBL/GenBank/DDBJ databases">
        <authorList>
            <person name="Magalhaes I.L.F."/>
            <person name="Oliveira U."/>
            <person name="Santos F.R."/>
            <person name="Vidigal T.H.D.A."/>
            <person name="Brescovit A.D."/>
            <person name="Santos A.J."/>
        </authorList>
    </citation>
    <scope>NUCLEOTIDE SEQUENCE [LARGE SCALE GENOMIC DNA]</scope>
</reference>
<evidence type="ECO:0000313" key="11">
    <source>
        <dbReference type="Proteomes" id="UP000054845"/>
    </source>
</evidence>
<dbReference type="OrthoDB" id="10258825at2759"/>
<feature type="compositionally biased region" description="Low complexity" evidence="9">
    <location>
        <begin position="251"/>
        <end position="260"/>
    </location>
</feature>
<organism evidence="10 11">
    <name type="scientific">Ceraceosorus bombacis</name>
    <dbReference type="NCBI Taxonomy" id="401625"/>
    <lineage>
        <taxon>Eukaryota</taxon>
        <taxon>Fungi</taxon>
        <taxon>Dikarya</taxon>
        <taxon>Basidiomycota</taxon>
        <taxon>Ustilaginomycotina</taxon>
        <taxon>Exobasidiomycetes</taxon>
        <taxon>Ceraceosorales</taxon>
        <taxon>Ceraceosoraceae</taxon>
        <taxon>Ceraceosorus</taxon>
    </lineage>
</organism>